<evidence type="ECO:0000256" key="1">
    <source>
        <dbReference type="SAM" id="Phobius"/>
    </source>
</evidence>
<proteinExistence type="predicted"/>
<dbReference type="InParanoid" id="F6HYN7"/>
<dbReference type="HOGENOM" id="CLU_3161011_0_0_1"/>
<keyword evidence="1" id="KW-1133">Transmembrane helix</keyword>
<dbReference type="AlphaFoldDB" id="F6HYN7"/>
<evidence type="ECO:0000313" key="3">
    <source>
        <dbReference type="Proteomes" id="UP000009183"/>
    </source>
</evidence>
<keyword evidence="3" id="KW-1185">Reference proteome</keyword>
<dbReference type="EMBL" id="FN596499">
    <property type="protein sequence ID" value="CCB59801.1"/>
    <property type="molecule type" value="Genomic_DNA"/>
</dbReference>
<keyword evidence="1" id="KW-0472">Membrane</keyword>
<gene>
    <name evidence="2" type="ordered locus">VIT_11s0037g01080</name>
</gene>
<keyword evidence="1" id="KW-0812">Transmembrane</keyword>
<sequence>MHEINYLLLTCYIGLYVGIIMSKGRIWMSFSPQLLELSFHEGDIFEEG</sequence>
<name>F6HYN7_VITVI</name>
<dbReference type="Proteomes" id="UP000009183">
    <property type="component" value="Chromosome 11"/>
</dbReference>
<organism evidence="2 3">
    <name type="scientific">Vitis vinifera</name>
    <name type="common">Grape</name>
    <dbReference type="NCBI Taxonomy" id="29760"/>
    <lineage>
        <taxon>Eukaryota</taxon>
        <taxon>Viridiplantae</taxon>
        <taxon>Streptophyta</taxon>
        <taxon>Embryophyta</taxon>
        <taxon>Tracheophyta</taxon>
        <taxon>Spermatophyta</taxon>
        <taxon>Magnoliopsida</taxon>
        <taxon>eudicotyledons</taxon>
        <taxon>Gunneridae</taxon>
        <taxon>Pentapetalae</taxon>
        <taxon>rosids</taxon>
        <taxon>Vitales</taxon>
        <taxon>Vitaceae</taxon>
        <taxon>Viteae</taxon>
        <taxon>Vitis</taxon>
    </lineage>
</organism>
<feature type="transmembrane region" description="Helical" evidence="1">
    <location>
        <begin position="6"/>
        <end position="22"/>
    </location>
</feature>
<accession>F6HYN7</accession>
<protein>
    <submittedName>
        <fullName evidence="2">Uncharacterized protein</fullName>
    </submittedName>
</protein>
<evidence type="ECO:0000313" key="2">
    <source>
        <dbReference type="EMBL" id="CCB59801.1"/>
    </source>
</evidence>
<dbReference type="PaxDb" id="29760-VIT_11s0037g01080.t01"/>
<reference evidence="3" key="1">
    <citation type="journal article" date="2007" name="Nature">
        <title>The grapevine genome sequence suggests ancestral hexaploidization in major angiosperm phyla.</title>
        <authorList>
            <consortium name="The French-Italian Public Consortium for Grapevine Genome Characterization."/>
            <person name="Jaillon O."/>
            <person name="Aury J.-M."/>
            <person name="Noel B."/>
            <person name="Policriti A."/>
            <person name="Clepet C."/>
            <person name="Casagrande A."/>
            <person name="Choisne N."/>
            <person name="Aubourg S."/>
            <person name="Vitulo N."/>
            <person name="Jubin C."/>
            <person name="Vezzi A."/>
            <person name="Legeai F."/>
            <person name="Hugueney P."/>
            <person name="Dasilva C."/>
            <person name="Horner D."/>
            <person name="Mica E."/>
            <person name="Jublot D."/>
            <person name="Poulain J."/>
            <person name="Bruyere C."/>
            <person name="Billault A."/>
            <person name="Segurens B."/>
            <person name="Gouyvenoux M."/>
            <person name="Ugarte E."/>
            <person name="Cattonaro F."/>
            <person name="Anthouard V."/>
            <person name="Vico V."/>
            <person name="Del Fabbro C."/>
            <person name="Alaux M."/>
            <person name="Di Gaspero G."/>
            <person name="Dumas V."/>
            <person name="Felice N."/>
            <person name="Paillard S."/>
            <person name="Juman I."/>
            <person name="Moroldo M."/>
            <person name="Scalabrin S."/>
            <person name="Canaguier A."/>
            <person name="Le Clainche I."/>
            <person name="Malacrida G."/>
            <person name="Durand E."/>
            <person name="Pesole G."/>
            <person name="Laucou V."/>
            <person name="Chatelet P."/>
            <person name="Merdinoglu D."/>
            <person name="Delledonne M."/>
            <person name="Pezzotti M."/>
            <person name="Lecharny A."/>
            <person name="Scarpelli C."/>
            <person name="Artiguenave F."/>
            <person name="Pe M.E."/>
            <person name="Valle G."/>
            <person name="Morgante M."/>
            <person name="Caboche M."/>
            <person name="Adam-Blondon A.-F."/>
            <person name="Weissenbach J."/>
            <person name="Quetier F."/>
            <person name="Wincker P."/>
        </authorList>
    </citation>
    <scope>NUCLEOTIDE SEQUENCE [LARGE SCALE GENOMIC DNA]</scope>
    <source>
        <strain evidence="3">cv. Pinot noir / PN40024</strain>
    </source>
</reference>